<evidence type="ECO:0000313" key="4">
    <source>
        <dbReference type="Proteomes" id="UP000182944"/>
    </source>
</evidence>
<keyword evidence="1" id="KW-1133">Transmembrane helix</keyword>
<keyword evidence="2" id="KW-0732">Signal</keyword>
<evidence type="ECO:0000313" key="3">
    <source>
        <dbReference type="EMBL" id="SDW33656.1"/>
    </source>
</evidence>
<sequence>MSSYLKTVPAALAIAAAAIPVTAFAAGFIETTLAEGTQQLVMMAVGMLLAATFTWAAATSERFAAPARAKSPQDRTLADRAIIEADKRIDALNIAQLETFISRFVLSRIDKVLAGPLLDPMRQADELLVEGIDAFKRRNPELAAQMKIDPTSMRELIAAGIGQVRKDALGQALADAGVRAENLPVAVELFGSAAASQITGLHNLPPLSVSSPAAPADPPTTIVNTVVLDGADPAAPVTAGREDVK</sequence>
<feature type="chain" id="PRO_5009844232" evidence="2">
    <location>
        <begin position="26"/>
        <end position="245"/>
    </location>
</feature>
<reference evidence="4" key="1">
    <citation type="submission" date="2016-10" db="EMBL/GenBank/DDBJ databases">
        <authorList>
            <person name="Varghese N."/>
            <person name="Submissions S."/>
        </authorList>
    </citation>
    <scope>NUCLEOTIDE SEQUENCE [LARGE SCALE GENOMIC DNA]</scope>
    <source>
        <strain evidence="4">DSM 29303</strain>
    </source>
</reference>
<organism evidence="3 4">
    <name type="scientific">Paracoccus sanguinis</name>
    <dbReference type="NCBI Taxonomy" id="1545044"/>
    <lineage>
        <taxon>Bacteria</taxon>
        <taxon>Pseudomonadati</taxon>
        <taxon>Pseudomonadota</taxon>
        <taxon>Alphaproteobacteria</taxon>
        <taxon>Rhodobacterales</taxon>
        <taxon>Paracoccaceae</taxon>
        <taxon>Paracoccus</taxon>
    </lineage>
</organism>
<name>A0A1H2SPU0_9RHOB</name>
<protein>
    <submittedName>
        <fullName evidence="3">Uncharacterized protein</fullName>
    </submittedName>
</protein>
<keyword evidence="4" id="KW-1185">Reference proteome</keyword>
<dbReference type="RefSeq" id="WP_036730623.1">
    <property type="nucleotide sequence ID" value="NZ_FNNA01000001.1"/>
</dbReference>
<feature type="transmembrane region" description="Helical" evidence="1">
    <location>
        <begin position="41"/>
        <end position="58"/>
    </location>
</feature>
<keyword evidence="1" id="KW-0472">Membrane</keyword>
<dbReference type="EMBL" id="FNNA01000001">
    <property type="protein sequence ID" value="SDW33656.1"/>
    <property type="molecule type" value="Genomic_DNA"/>
</dbReference>
<evidence type="ECO:0000256" key="1">
    <source>
        <dbReference type="SAM" id="Phobius"/>
    </source>
</evidence>
<accession>A0A1H2SPU0</accession>
<dbReference type="AlphaFoldDB" id="A0A1H2SPU0"/>
<evidence type="ECO:0000256" key="2">
    <source>
        <dbReference type="SAM" id="SignalP"/>
    </source>
</evidence>
<dbReference type="Proteomes" id="UP000182944">
    <property type="component" value="Unassembled WGS sequence"/>
</dbReference>
<gene>
    <name evidence="3" type="ORF">SAMN05444276_101691</name>
</gene>
<keyword evidence="1" id="KW-0812">Transmembrane</keyword>
<feature type="signal peptide" evidence="2">
    <location>
        <begin position="1"/>
        <end position="25"/>
    </location>
</feature>
<dbReference type="STRING" id="1545044.SAMN05444276_101691"/>
<proteinExistence type="predicted"/>